<dbReference type="PROSITE" id="PS00101">
    <property type="entry name" value="HEXAPEP_TRANSFERASES"/>
    <property type="match status" value="1"/>
</dbReference>
<organism evidence="9 10">
    <name type="scientific">Fluviicola chungangensis</name>
    <dbReference type="NCBI Taxonomy" id="2597671"/>
    <lineage>
        <taxon>Bacteria</taxon>
        <taxon>Pseudomonadati</taxon>
        <taxon>Bacteroidota</taxon>
        <taxon>Flavobacteriia</taxon>
        <taxon>Flavobacteriales</taxon>
        <taxon>Crocinitomicaceae</taxon>
        <taxon>Fluviicola</taxon>
    </lineage>
</organism>
<evidence type="ECO:0000313" key="9">
    <source>
        <dbReference type="EMBL" id="TSJ44798.1"/>
    </source>
</evidence>
<comment type="similarity">
    <text evidence="7">Belongs to the transferase hexapeptide repeat family. LpxD subfamily.</text>
</comment>
<dbReference type="InterPro" id="IPR007691">
    <property type="entry name" value="LpxD"/>
</dbReference>
<evidence type="ECO:0000256" key="7">
    <source>
        <dbReference type="HAMAP-Rule" id="MF_00523"/>
    </source>
</evidence>
<protein>
    <recommendedName>
        <fullName evidence="7">UDP-3-O-acylglucosamine N-acyltransferase</fullName>
        <ecNumber evidence="7">2.3.1.191</ecNumber>
    </recommendedName>
</protein>
<dbReference type="InterPro" id="IPR001451">
    <property type="entry name" value="Hexapep"/>
</dbReference>
<evidence type="ECO:0000313" key="10">
    <source>
        <dbReference type="Proteomes" id="UP000316008"/>
    </source>
</evidence>
<proteinExistence type="inferred from homology"/>
<keyword evidence="10" id="KW-1185">Reference proteome</keyword>
<keyword evidence="3 7" id="KW-0808">Transferase</keyword>
<keyword evidence="2 7" id="KW-0441">Lipid A biosynthesis</keyword>
<dbReference type="PANTHER" id="PTHR43378:SF2">
    <property type="entry name" value="UDP-3-O-ACYLGLUCOSAMINE N-ACYLTRANSFERASE 1, MITOCHONDRIAL-RELATED"/>
    <property type="match status" value="1"/>
</dbReference>
<comment type="pathway">
    <text evidence="7">Bacterial outer membrane biogenesis; LPS lipid A biosynthesis.</text>
</comment>
<evidence type="ECO:0000256" key="3">
    <source>
        <dbReference type="ARBA" id="ARBA00022679"/>
    </source>
</evidence>
<feature type="active site" description="Proton acceptor" evidence="7">
    <location>
        <position position="243"/>
    </location>
</feature>
<dbReference type="EMBL" id="VLPL01000004">
    <property type="protein sequence ID" value="TSJ44798.1"/>
    <property type="molecule type" value="Genomic_DNA"/>
</dbReference>
<dbReference type="SUPFAM" id="SSF51161">
    <property type="entry name" value="Trimeric LpxA-like enzymes"/>
    <property type="match status" value="1"/>
</dbReference>
<comment type="function">
    <text evidence="7">Catalyzes the N-acylation of UDP-3-O-acylglucosamine using 3-hydroxyacyl-ACP as the acyl donor. Is involved in the biosynthesis of lipid A, a phosphorylated glycolipid that anchors the lipopolysaccharide to the outer membrane of the cell.</text>
</comment>
<dbReference type="CDD" id="cd03352">
    <property type="entry name" value="LbH_LpxD"/>
    <property type="match status" value="1"/>
</dbReference>
<dbReference type="GO" id="GO:0009245">
    <property type="term" value="P:lipid A biosynthetic process"/>
    <property type="evidence" value="ECO:0007669"/>
    <property type="project" value="UniProtKB-UniRule"/>
</dbReference>
<evidence type="ECO:0000256" key="6">
    <source>
        <dbReference type="ARBA" id="ARBA00023315"/>
    </source>
</evidence>
<evidence type="ECO:0000256" key="2">
    <source>
        <dbReference type="ARBA" id="ARBA00022556"/>
    </source>
</evidence>
<comment type="caution">
    <text evidence="9">The sequence shown here is derived from an EMBL/GenBank/DDBJ whole genome shotgun (WGS) entry which is preliminary data.</text>
</comment>
<dbReference type="Pfam" id="PF00132">
    <property type="entry name" value="Hexapep"/>
    <property type="match status" value="2"/>
</dbReference>
<gene>
    <name evidence="7 9" type="primary">lpxD</name>
    <name evidence="9" type="ORF">FO442_09365</name>
</gene>
<evidence type="ECO:0000259" key="8">
    <source>
        <dbReference type="Pfam" id="PF04613"/>
    </source>
</evidence>
<dbReference type="EC" id="2.3.1.191" evidence="7"/>
<keyword evidence="4 7" id="KW-0677">Repeat</keyword>
<dbReference type="GO" id="GO:0103118">
    <property type="term" value="F:UDP-3-O-[(3R)-3-hydroxyacyl]-glucosamine N-acyltransferase activity"/>
    <property type="evidence" value="ECO:0007669"/>
    <property type="project" value="UniProtKB-EC"/>
</dbReference>
<dbReference type="GO" id="GO:0016020">
    <property type="term" value="C:membrane"/>
    <property type="evidence" value="ECO:0007669"/>
    <property type="project" value="GOC"/>
</dbReference>
<dbReference type="InterPro" id="IPR011004">
    <property type="entry name" value="Trimer_LpxA-like_sf"/>
</dbReference>
<name>A0A556MY89_9FLAO</name>
<dbReference type="AlphaFoldDB" id="A0A556MY89"/>
<keyword evidence="1 7" id="KW-0444">Lipid biosynthesis</keyword>
<dbReference type="GO" id="GO:0016410">
    <property type="term" value="F:N-acyltransferase activity"/>
    <property type="evidence" value="ECO:0007669"/>
    <property type="project" value="InterPro"/>
</dbReference>
<dbReference type="PANTHER" id="PTHR43378">
    <property type="entry name" value="UDP-3-O-ACYLGLUCOSAMINE N-ACYLTRANSFERASE"/>
    <property type="match status" value="1"/>
</dbReference>
<dbReference type="RefSeq" id="WP_144332912.1">
    <property type="nucleotide sequence ID" value="NZ_VLPL01000004.1"/>
</dbReference>
<dbReference type="NCBIfam" id="NF002060">
    <property type="entry name" value="PRK00892.1"/>
    <property type="match status" value="1"/>
</dbReference>
<evidence type="ECO:0000256" key="5">
    <source>
        <dbReference type="ARBA" id="ARBA00023098"/>
    </source>
</evidence>
<comment type="catalytic activity">
    <reaction evidence="7">
        <text>a UDP-3-O-[(3R)-3-hydroxyacyl]-alpha-D-glucosamine + a (3R)-hydroxyacyl-[ACP] = a UDP-2-N,3-O-bis[(3R)-3-hydroxyacyl]-alpha-D-glucosamine + holo-[ACP] + H(+)</text>
        <dbReference type="Rhea" id="RHEA:53836"/>
        <dbReference type="Rhea" id="RHEA-COMP:9685"/>
        <dbReference type="Rhea" id="RHEA-COMP:9945"/>
        <dbReference type="ChEBI" id="CHEBI:15378"/>
        <dbReference type="ChEBI" id="CHEBI:64479"/>
        <dbReference type="ChEBI" id="CHEBI:78827"/>
        <dbReference type="ChEBI" id="CHEBI:137740"/>
        <dbReference type="ChEBI" id="CHEBI:137748"/>
        <dbReference type="EC" id="2.3.1.191"/>
    </reaction>
</comment>
<sequence length="348" mass="37126">MEFSALQIATILNGEVVGNSDVTVAGLAKIEEGTEGTLSFLSNPKYEEYIYTTQSSICIVNKSFTPSKELPETLTLIKVDDAYACFAKLLEVYNQMRQKQPKIETPSFISESAKVGEGLYLGAFAYIGENVVIGNNVKIYPQAYIGDGVVIGDDCTIHAGVKVYADTRIGNRCILHAGVVIGSDGFGFAPDEKGVFSKVPQIGNVILEDDVEIGSNTTIDCATMGSTILRQGVKIDNLVHLAHNVEIGHHSALAAQVGVAGSAKIGKHVMIGGQAGISGHLHVADGTKIVAQSGIPNTIKKAEVLMGSPAIPMDDYKKSFVGFRRLPIIIKKLSELEDKIKTLSKSAE</sequence>
<dbReference type="InterPro" id="IPR018357">
    <property type="entry name" value="Hexapep_transf_CS"/>
</dbReference>
<keyword evidence="6 7" id="KW-0012">Acyltransferase</keyword>
<dbReference type="UniPathway" id="UPA00973"/>
<comment type="subunit">
    <text evidence="7">Homotrimer.</text>
</comment>
<accession>A0A556MY89</accession>
<evidence type="ECO:0000256" key="1">
    <source>
        <dbReference type="ARBA" id="ARBA00022516"/>
    </source>
</evidence>
<dbReference type="NCBIfam" id="TIGR01853">
    <property type="entry name" value="lipid_A_lpxD"/>
    <property type="match status" value="1"/>
</dbReference>
<dbReference type="OrthoDB" id="9784739at2"/>
<reference evidence="9 10" key="1">
    <citation type="submission" date="2019-07" db="EMBL/GenBank/DDBJ databases">
        <authorList>
            <person name="Huq M.A."/>
        </authorList>
    </citation>
    <scope>NUCLEOTIDE SEQUENCE [LARGE SCALE GENOMIC DNA]</scope>
    <source>
        <strain evidence="9 10">MAH-3</strain>
    </source>
</reference>
<evidence type="ECO:0000256" key="4">
    <source>
        <dbReference type="ARBA" id="ARBA00022737"/>
    </source>
</evidence>
<dbReference type="HAMAP" id="MF_00523">
    <property type="entry name" value="LpxD"/>
    <property type="match status" value="1"/>
</dbReference>
<dbReference type="Pfam" id="PF04613">
    <property type="entry name" value="LpxD"/>
    <property type="match status" value="1"/>
</dbReference>
<feature type="domain" description="UDP-3-O-[3-hydroxymyristoyl] glucosamine N-acyltransferase non-repeat region" evidence="8">
    <location>
        <begin position="21"/>
        <end position="91"/>
    </location>
</feature>
<dbReference type="Gene3D" id="2.160.10.10">
    <property type="entry name" value="Hexapeptide repeat proteins"/>
    <property type="match status" value="1"/>
</dbReference>
<keyword evidence="5 7" id="KW-0443">Lipid metabolism</keyword>
<dbReference type="Proteomes" id="UP000316008">
    <property type="component" value="Unassembled WGS sequence"/>
</dbReference>
<dbReference type="Gene3D" id="3.40.1390.10">
    <property type="entry name" value="MurE/MurF, N-terminal domain"/>
    <property type="match status" value="1"/>
</dbReference>
<dbReference type="InterPro" id="IPR020573">
    <property type="entry name" value="UDP_GlcNAc_AcTrfase_non-rep"/>
</dbReference>